<dbReference type="InterPro" id="IPR011701">
    <property type="entry name" value="MFS"/>
</dbReference>
<evidence type="ECO:0000256" key="2">
    <source>
        <dbReference type="ARBA" id="ARBA00022448"/>
    </source>
</evidence>
<feature type="transmembrane region" description="Helical" evidence="7">
    <location>
        <begin position="263"/>
        <end position="283"/>
    </location>
</feature>
<keyword evidence="3" id="KW-1003">Cell membrane</keyword>
<sequence length="436" mass="48226">MIRIVVTERKNFRSFLVMWFGEMISSIGSGLSAFGIGILVFQMTSTATSVSLVTFFSFVPAIVLSPVAGVLADRYNRRTLMIVGDLFSALVLLVMWFLMINTTIQIWQICLCIGLNSVFVSLIDPCYRATVTDLLSEEEYSRASGLIQLASSAKFLLAPLAAGFLLTFVEVSTLVMFDICTVFLTIITLYYVKKTVELPTTKIKNKNHVLADLKSGWQVIHKQYGVLVLLLIMSTVTFFIGFIETLFTPMLLSYTSVQVLGTIQSIGAIGMLVSSVFIGIFNLNKHLRRNMIICLALAGIFIILIGSTTNVIVIGWMLFLFFFTLPFINTGIDVLIRGNIPNEAQGRVWGIVSVISQLGYVFAYATSGILADYVFNPLLKKEGILAESFGKIIGVGPSRGIGLLFMILGLGTIILSCCLWKSKEINRLEKNRLKKE</sequence>
<accession>A0AA91GM20</accession>
<evidence type="ECO:0000256" key="3">
    <source>
        <dbReference type="ARBA" id="ARBA00022475"/>
    </source>
</evidence>
<feature type="domain" description="Major facilitator superfamily (MFS) profile" evidence="8">
    <location>
        <begin position="14"/>
        <end position="424"/>
    </location>
</feature>
<dbReference type="CDD" id="cd06173">
    <property type="entry name" value="MFS_MefA_like"/>
    <property type="match status" value="1"/>
</dbReference>
<organism evidence="9 10">
    <name type="scientific">Enterococcus silesiacus</name>
    <dbReference type="NCBI Taxonomy" id="332949"/>
    <lineage>
        <taxon>Bacteria</taxon>
        <taxon>Bacillati</taxon>
        <taxon>Bacillota</taxon>
        <taxon>Bacilli</taxon>
        <taxon>Lactobacillales</taxon>
        <taxon>Enterococcaceae</taxon>
        <taxon>Enterococcus</taxon>
    </lineage>
</organism>
<evidence type="ECO:0000313" key="10">
    <source>
        <dbReference type="Proteomes" id="UP000183039"/>
    </source>
</evidence>
<evidence type="ECO:0000256" key="5">
    <source>
        <dbReference type="ARBA" id="ARBA00022989"/>
    </source>
</evidence>
<dbReference type="Proteomes" id="UP000183039">
    <property type="component" value="Unassembled WGS sequence"/>
</dbReference>
<feature type="transmembrane region" description="Helical" evidence="7">
    <location>
        <begin position="174"/>
        <end position="192"/>
    </location>
</feature>
<name>A0AA91GM20_9ENTE</name>
<dbReference type="Gene3D" id="1.20.1250.20">
    <property type="entry name" value="MFS general substrate transporter like domains"/>
    <property type="match status" value="1"/>
</dbReference>
<feature type="transmembrane region" description="Helical" evidence="7">
    <location>
        <begin position="146"/>
        <end position="168"/>
    </location>
</feature>
<dbReference type="AlphaFoldDB" id="A0AA91GM20"/>
<comment type="subcellular location">
    <subcellularLocation>
        <location evidence="1">Cell membrane</location>
        <topology evidence="1">Multi-pass membrane protein</topology>
    </subcellularLocation>
</comment>
<feature type="transmembrane region" description="Helical" evidence="7">
    <location>
        <begin position="290"/>
        <end position="307"/>
    </location>
</feature>
<keyword evidence="4 7" id="KW-0812">Transmembrane</keyword>
<reference evidence="9 10" key="1">
    <citation type="submission" date="2014-12" db="EMBL/GenBank/DDBJ databases">
        <title>Draft genome sequences of 29 type strains of Enterococci.</title>
        <authorList>
            <person name="Zhong Z."/>
            <person name="Sun Z."/>
            <person name="Liu W."/>
            <person name="Zhang W."/>
            <person name="Zhang H."/>
        </authorList>
    </citation>
    <scope>NUCLEOTIDE SEQUENCE [LARGE SCALE GENOMIC DNA]</scope>
    <source>
        <strain evidence="9 10">DSM 22801</strain>
    </source>
</reference>
<keyword evidence="2" id="KW-0813">Transport</keyword>
<proteinExistence type="predicted"/>
<dbReference type="InterPro" id="IPR036259">
    <property type="entry name" value="MFS_trans_sf"/>
</dbReference>
<protein>
    <recommendedName>
        <fullName evidence="8">Major facilitator superfamily (MFS) profile domain-containing protein</fullName>
    </recommendedName>
</protein>
<feature type="transmembrane region" description="Helical" evidence="7">
    <location>
        <begin position="401"/>
        <end position="420"/>
    </location>
</feature>
<comment type="caution">
    <text evidence="9">The sequence shown here is derived from an EMBL/GenBank/DDBJ whole genome shotgun (WGS) entry which is preliminary data.</text>
</comment>
<dbReference type="EMBL" id="JXLC01000004">
    <property type="protein sequence ID" value="OJG92853.1"/>
    <property type="molecule type" value="Genomic_DNA"/>
</dbReference>
<feature type="transmembrane region" description="Helical" evidence="7">
    <location>
        <begin position="12"/>
        <end position="40"/>
    </location>
</feature>
<evidence type="ECO:0000259" key="8">
    <source>
        <dbReference type="PROSITE" id="PS50850"/>
    </source>
</evidence>
<feature type="transmembrane region" description="Helical" evidence="7">
    <location>
        <begin position="106"/>
        <end position="125"/>
    </location>
</feature>
<evidence type="ECO:0000256" key="6">
    <source>
        <dbReference type="ARBA" id="ARBA00023136"/>
    </source>
</evidence>
<gene>
    <name evidence="9" type="ORF">RV15_GL002798</name>
</gene>
<feature type="transmembrane region" description="Helical" evidence="7">
    <location>
        <begin position="79"/>
        <end position="100"/>
    </location>
</feature>
<evidence type="ECO:0000256" key="7">
    <source>
        <dbReference type="SAM" id="Phobius"/>
    </source>
</evidence>
<feature type="transmembrane region" description="Helical" evidence="7">
    <location>
        <begin position="313"/>
        <end position="336"/>
    </location>
</feature>
<keyword evidence="6 7" id="KW-0472">Membrane</keyword>
<keyword evidence="5 7" id="KW-1133">Transmembrane helix</keyword>
<dbReference type="SUPFAM" id="SSF103473">
    <property type="entry name" value="MFS general substrate transporter"/>
    <property type="match status" value="1"/>
</dbReference>
<evidence type="ECO:0000256" key="1">
    <source>
        <dbReference type="ARBA" id="ARBA00004651"/>
    </source>
</evidence>
<dbReference type="PANTHER" id="PTHR43266">
    <property type="entry name" value="MACROLIDE-EFFLUX PROTEIN"/>
    <property type="match status" value="1"/>
</dbReference>
<dbReference type="GO" id="GO:0022857">
    <property type="term" value="F:transmembrane transporter activity"/>
    <property type="evidence" value="ECO:0007669"/>
    <property type="project" value="InterPro"/>
</dbReference>
<dbReference type="Pfam" id="PF07690">
    <property type="entry name" value="MFS_1"/>
    <property type="match status" value="1"/>
</dbReference>
<dbReference type="PROSITE" id="PS50850">
    <property type="entry name" value="MFS"/>
    <property type="match status" value="1"/>
</dbReference>
<evidence type="ECO:0000256" key="4">
    <source>
        <dbReference type="ARBA" id="ARBA00022692"/>
    </source>
</evidence>
<dbReference type="PANTHER" id="PTHR43266:SF2">
    <property type="entry name" value="MAJOR FACILITATOR SUPERFAMILY (MFS) PROFILE DOMAIN-CONTAINING PROTEIN"/>
    <property type="match status" value="1"/>
</dbReference>
<dbReference type="InterPro" id="IPR020846">
    <property type="entry name" value="MFS_dom"/>
</dbReference>
<dbReference type="GO" id="GO:0005886">
    <property type="term" value="C:plasma membrane"/>
    <property type="evidence" value="ECO:0007669"/>
    <property type="project" value="UniProtKB-SubCell"/>
</dbReference>
<feature type="transmembrane region" description="Helical" evidence="7">
    <location>
        <begin position="348"/>
        <end position="371"/>
    </location>
</feature>
<evidence type="ECO:0000313" key="9">
    <source>
        <dbReference type="EMBL" id="OJG92853.1"/>
    </source>
</evidence>
<feature type="transmembrane region" description="Helical" evidence="7">
    <location>
        <begin position="52"/>
        <end position="72"/>
    </location>
</feature>
<feature type="transmembrane region" description="Helical" evidence="7">
    <location>
        <begin position="224"/>
        <end position="243"/>
    </location>
</feature>